<evidence type="ECO:0000256" key="4">
    <source>
        <dbReference type="ARBA" id="ARBA00023125"/>
    </source>
</evidence>
<accession>A0A2T4R3P6</accession>
<dbReference type="FunFam" id="1.10.10.2830:FF:000001">
    <property type="entry name" value="Chromosome partitioning protein ParB"/>
    <property type="match status" value="1"/>
</dbReference>
<dbReference type="FunFam" id="3.90.1530.30:FF:000001">
    <property type="entry name" value="Chromosome partitioning protein ParB"/>
    <property type="match status" value="1"/>
</dbReference>
<evidence type="ECO:0000256" key="3">
    <source>
        <dbReference type="ARBA" id="ARBA00022829"/>
    </source>
</evidence>
<evidence type="ECO:0000313" key="5">
    <source>
        <dbReference type="EMBL" id="RIO46984.1"/>
    </source>
</evidence>
<keyword evidence="3" id="KW-0159">Chromosome partition</keyword>
<comment type="similarity">
    <text evidence="2">Belongs to the ParB family.</text>
</comment>
<dbReference type="GO" id="GO:0045881">
    <property type="term" value="P:positive regulation of sporulation resulting in formation of a cellular spore"/>
    <property type="evidence" value="ECO:0007669"/>
    <property type="project" value="TreeGrafter"/>
</dbReference>
<dbReference type="GO" id="GO:0003677">
    <property type="term" value="F:DNA binding"/>
    <property type="evidence" value="ECO:0007669"/>
    <property type="project" value="UniProtKB-KW"/>
</dbReference>
<dbReference type="SUPFAM" id="SSF110849">
    <property type="entry name" value="ParB/Sulfiredoxin"/>
    <property type="match status" value="1"/>
</dbReference>
<reference evidence="5 6" key="1">
    <citation type="journal article" date="2016" name="Front. Microbiol.">
        <title>Comprehensive Phylogenetic Analysis of Bovine Non-aureus Staphylococci Species Based on Whole-Genome Sequencing.</title>
        <authorList>
            <person name="Naushad S."/>
            <person name="Barkema H.W."/>
            <person name="Luby C."/>
            <person name="Condas L.A."/>
            <person name="Nobrega D.B."/>
            <person name="Carson D.A."/>
            <person name="De Buck J."/>
        </authorList>
    </citation>
    <scope>NUCLEOTIDE SEQUENCE [LARGE SCALE GENOMIC DNA]</scope>
    <source>
        <strain evidence="5 6">SNUC 5959</strain>
    </source>
</reference>
<dbReference type="GO" id="GO:0007059">
    <property type="term" value="P:chromosome segregation"/>
    <property type="evidence" value="ECO:0007669"/>
    <property type="project" value="UniProtKB-KW"/>
</dbReference>
<organism evidence="5 6">
    <name type="scientific">Staphylococcus hyicus</name>
    <dbReference type="NCBI Taxonomy" id="1284"/>
    <lineage>
        <taxon>Bacteria</taxon>
        <taxon>Bacillati</taxon>
        <taxon>Bacillota</taxon>
        <taxon>Bacilli</taxon>
        <taxon>Bacillales</taxon>
        <taxon>Staphylococcaceae</taxon>
        <taxon>Staphylococcus</taxon>
    </lineage>
</organism>
<dbReference type="EMBL" id="QXVO01000006">
    <property type="protein sequence ID" value="RIO46984.1"/>
    <property type="molecule type" value="Genomic_DNA"/>
</dbReference>
<dbReference type="SUPFAM" id="SSF109709">
    <property type="entry name" value="KorB DNA-binding domain-like"/>
    <property type="match status" value="1"/>
</dbReference>
<dbReference type="Pfam" id="PF02195">
    <property type="entry name" value="ParB_N"/>
    <property type="match status" value="1"/>
</dbReference>
<keyword evidence="4" id="KW-0238">DNA-binding</keyword>
<dbReference type="GO" id="GO:0005694">
    <property type="term" value="C:chromosome"/>
    <property type="evidence" value="ECO:0007669"/>
    <property type="project" value="TreeGrafter"/>
</dbReference>
<comment type="caution">
    <text evidence="5">The sequence shown here is derived from an EMBL/GenBank/DDBJ whole genome shotgun (WGS) entry which is preliminary data.</text>
</comment>
<dbReference type="PANTHER" id="PTHR33375">
    <property type="entry name" value="CHROMOSOME-PARTITIONING PROTEIN PARB-RELATED"/>
    <property type="match status" value="1"/>
</dbReference>
<dbReference type="InterPro" id="IPR001387">
    <property type="entry name" value="Cro/C1-type_HTH"/>
</dbReference>
<proteinExistence type="inferred from homology"/>
<comment type="subcellular location">
    <subcellularLocation>
        <location evidence="1">Cytoplasm</location>
        <location evidence="1">Nucleoid</location>
    </subcellularLocation>
</comment>
<protein>
    <submittedName>
        <fullName evidence="5">ParB/RepB/Spo0J family partition protein</fullName>
    </submittedName>
</protein>
<dbReference type="SMART" id="SM00470">
    <property type="entry name" value="ParB"/>
    <property type="match status" value="1"/>
</dbReference>
<dbReference type="PANTHER" id="PTHR33375:SF1">
    <property type="entry name" value="CHROMOSOME-PARTITIONING PROTEIN PARB-RELATED"/>
    <property type="match status" value="1"/>
</dbReference>
<dbReference type="Pfam" id="PF17762">
    <property type="entry name" value="HTH_ParB"/>
    <property type="match status" value="1"/>
</dbReference>
<dbReference type="InterPro" id="IPR036086">
    <property type="entry name" value="ParB/Sulfiredoxin_sf"/>
</dbReference>
<dbReference type="GO" id="GO:0009295">
    <property type="term" value="C:nucleoid"/>
    <property type="evidence" value="ECO:0007669"/>
    <property type="project" value="UniProtKB-SubCell"/>
</dbReference>
<dbReference type="Gene3D" id="1.10.10.2830">
    <property type="match status" value="1"/>
</dbReference>
<evidence type="ECO:0000313" key="6">
    <source>
        <dbReference type="Proteomes" id="UP000285625"/>
    </source>
</evidence>
<dbReference type="AlphaFoldDB" id="A0A2T4R3P6"/>
<evidence type="ECO:0000256" key="1">
    <source>
        <dbReference type="ARBA" id="ARBA00004453"/>
    </source>
</evidence>
<gene>
    <name evidence="5" type="ORF">BUZ57_03080</name>
</gene>
<dbReference type="Gene3D" id="3.90.1530.30">
    <property type="match status" value="1"/>
</dbReference>
<dbReference type="InterPro" id="IPR004437">
    <property type="entry name" value="ParB/RepB/Spo0J"/>
</dbReference>
<name>A0A2T4R3P6_STAHY</name>
<dbReference type="CDD" id="cd16393">
    <property type="entry name" value="SPO0J_N"/>
    <property type="match status" value="1"/>
</dbReference>
<dbReference type="InterPro" id="IPR003115">
    <property type="entry name" value="ParB_N"/>
</dbReference>
<dbReference type="InterPro" id="IPR050336">
    <property type="entry name" value="Chromosome_partition/occlusion"/>
</dbReference>
<dbReference type="PROSITE" id="PS50943">
    <property type="entry name" value="HTH_CROC1"/>
    <property type="match status" value="1"/>
</dbReference>
<evidence type="ECO:0000256" key="2">
    <source>
        <dbReference type="ARBA" id="ARBA00006295"/>
    </source>
</evidence>
<dbReference type="InterPro" id="IPR041468">
    <property type="entry name" value="HTH_ParB/Spo0J"/>
</dbReference>
<sequence length="278" mass="31951">MWMADLHNKQHSENVVQLNLTEIRPNPYQPRQHFDQEKLDELSKSIQQHGILQPIVVTPSINGYYIVAGERRFRASQRAQLHTIPAIVKEMDDTRMRELAIIENLQREDLNPLEEAESYQQLMEALSLTQQQVAQRLGKSRPYIANMLRLLQLPVKIRTLIREGKLSGGHGRTLLALKETALMQQYAQKVINESWSVRTLEAKIAEIQTNSKKKTTGSLKTSKKAKPSLIKQHEQQLSVQYGTKVDVSTSGTTGKITLEFYSEQDYRRLLHLLKKENS</sequence>
<dbReference type="Proteomes" id="UP000285625">
    <property type="component" value="Unassembled WGS sequence"/>
</dbReference>
<dbReference type="STRING" id="1284.SHYC_11905"/>
<dbReference type="NCBIfam" id="TIGR00180">
    <property type="entry name" value="parB_part"/>
    <property type="match status" value="1"/>
</dbReference>